<dbReference type="InterPro" id="IPR036513">
    <property type="entry name" value="STAS_dom_sf"/>
</dbReference>
<organism evidence="4 5">
    <name type="scientific">Tunturiibacter lichenicola</name>
    <dbReference type="NCBI Taxonomy" id="2051959"/>
    <lineage>
        <taxon>Bacteria</taxon>
        <taxon>Pseudomonadati</taxon>
        <taxon>Acidobacteriota</taxon>
        <taxon>Terriglobia</taxon>
        <taxon>Terriglobales</taxon>
        <taxon>Acidobacteriaceae</taxon>
        <taxon>Tunturiibacter</taxon>
    </lineage>
</organism>
<dbReference type="AlphaFoldDB" id="A0A852VIF8"/>
<dbReference type="NCBIfam" id="TIGR00377">
    <property type="entry name" value="ant_ant_sig"/>
    <property type="match status" value="1"/>
</dbReference>
<comment type="caution">
    <text evidence="4">The sequence shown here is derived from an EMBL/GenBank/DDBJ whole genome shotgun (WGS) entry which is preliminary data.</text>
</comment>
<dbReference type="InterPro" id="IPR003658">
    <property type="entry name" value="Anti-sigma_ant"/>
</dbReference>
<dbReference type="PROSITE" id="PS50801">
    <property type="entry name" value="STAS"/>
    <property type="match status" value="1"/>
</dbReference>
<dbReference type="Pfam" id="PF01740">
    <property type="entry name" value="STAS"/>
    <property type="match status" value="1"/>
</dbReference>
<dbReference type="InterPro" id="IPR002645">
    <property type="entry name" value="STAS_dom"/>
</dbReference>
<accession>A0A852VIF8</accession>
<dbReference type="EMBL" id="JACCCU010000002">
    <property type="protein sequence ID" value="NYF90981.1"/>
    <property type="molecule type" value="Genomic_DNA"/>
</dbReference>
<name>A0A852VIF8_9BACT</name>
<sequence>MPASVPPPFTLEIEDHGSTAVIRCHGKLLAGSTELLHAPVSQLLPTHQRLILDLADLTHMDSMGLGSLVRLYVSSRKHGCELELRHIGKKVRDLLIMTNLLPAFTIVGEHDIRM</sequence>
<dbReference type="CDD" id="cd07043">
    <property type="entry name" value="STAS_anti-anti-sigma_factors"/>
    <property type="match status" value="1"/>
</dbReference>
<dbReference type="GO" id="GO:0043856">
    <property type="term" value="F:anti-sigma factor antagonist activity"/>
    <property type="evidence" value="ECO:0007669"/>
    <property type="project" value="InterPro"/>
</dbReference>
<dbReference type="Proteomes" id="UP000564385">
    <property type="component" value="Unassembled WGS sequence"/>
</dbReference>
<dbReference type="SUPFAM" id="SSF52091">
    <property type="entry name" value="SpoIIaa-like"/>
    <property type="match status" value="1"/>
</dbReference>
<evidence type="ECO:0000313" key="4">
    <source>
        <dbReference type="EMBL" id="NYF90981.1"/>
    </source>
</evidence>
<evidence type="ECO:0000313" key="5">
    <source>
        <dbReference type="Proteomes" id="UP000564385"/>
    </source>
</evidence>
<evidence type="ECO:0000259" key="3">
    <source>
        <dbReference type="PROSITE" id="PS50801"/>
    </source>
</evidence>
<comment type="similarity">
    <text evidence="1 2">Belongs to the anti-sigma-factor antagonist family.</text>
</comment>
<evidence type="ECO:0000256" key="2">
    <source>
        <dbReference type="RuleBase" id="RU003749"/>
    </source>
</evidence>
<feature type="domain" description="STAS" evidence="3">
    <location>
        <begin position="9"/>
        <end position="114"/>
    </location>
</feature>
<gene>
    <name evidence="4" type="ORF">HDF08_003083</name>
</gene>
<reference evidence="4 5" key="1">
    <citation type="submission" date="2020-07" db="EMBL/GenBank/DDBJ databases">
        <title>Genomic Encyclopedia of Type Strains, Phase IV (KMG-V): Genome sequencing to study the core and pangenomes of soil and plant-associated prokaryotes.</title>
        <authorList>
            <person name="Whitman W."/>
        </authorList>
    </citation>
    <scope>NUCLEOTIDE SEQUENCE [LARGE SCALE GENOMIC DNA]</scope>
    <source>
        <strain evidence="4 5">M8UP22</strain>
    </source>
</reference>
<evidence type="ECO:0000256" key="1">
    <source>
        <dbReference type="ARBA" id="ARBA00009013"/>
    </source>
</evidence>
<proteinExistence type="inferred from homology"/>
<dbReference type="Gene3D" id="3.30.750.24">
    <property type="entry name" value="STAS domain"/>
    <property type="match status" value="1"/>
</dbReference>
<protein>
    <recommendedName>
        <fullName evidence="2">Anti-sigma factor antagonist</fullName>
    </recommendedName>
</protein>